<sequence length="550" mass="62355">MATALNLDVYAHLLTFISSSTDLLAVALTSSDLFRLGTPELRYRSIRTHLGNKALWRHLAENPTLASRVRELVILKENPHGLLDKKEMERVLIPDLRSVVPSGRITEADVEESERLLIQALRVLINLESFTWDRKVPLINEGREVLPLFGLGSSGDAPPEVYSEDVWTALRDHTQVKKLIVMDLGRNQLMPENALSIFDSSMYTLRNLTHVELKIYYAPFNEAEGVTEDDDLDNYSEINFPPRVNTDRLQVLLHSCSNLEFLSLEIFDHSFYRSYGGDPFTDISSILAGITWPRLTCLQLGDVVVEKDVITKFLNRHPTLQTVAAYLTISADKTTNFELDMTGLKKFALPNLKRLAVHPKVARPILCRVPDHSTIRELTAVEPRDWDAPEVEIESPEADFDTWSELPLSNACEDENIRLERTFRLREMKNLKSLSLRNITGVEQLEALAKLTPNLESLSTPPYLIRSVYDNPTPHTSWLPFLANWPRLTTIKGICLWPPSGAKGWEIGPELAKEILKACPNMKEIPWRDGAVVKFTEGGKYVTVQKQTDH</sequence>
<reference evidence="2" key="2">
    <citation type="submission" date="2015-01" db="EMBL/GenBank/DDBJ databases">
        <title>Evolutionary Origins and Diversification of the Mycorrhizal Mutualists.</title>
        <authorList>
            <consortium name="DOE Joint Genome Institute"/>
            <consortium name="Mycorrhizal Genomics Consortium"/>
            <person name="Kohler A."/>
            <person name="Kuo A."/>
            <person name="Nagy L.G."/>
            <person name="Floudas D."/>
            <person name="Copeland A."/>
            <person name="Barry K.W."/>
            <person name="Cichocki N."/>
            <person name="Veneault-Fourrey C."/>
            <person name="LaButti K."/>
            <person name="Lindquist E.A."/>
            <person name="Lipzen A."/>
            <person name="Lundell T."/>
            <person name="Morin E."/>
            <person name="Murat C."/>
            <person name="Riley R."/>
            <person name="Ohm R."/>
            <person name="Sun H."/>
            <person name="Tunlid A."/>
            <person name="Henrissat B."/>
            <person name="Grigoriev I.V."/>
            <person name="Hibbett D.S."/>
            <person name="Martin F."/>
        </authorList>
    </citation>
    <scope>NUCLEOTIDE SEQUENCE [LARGE SCALE GENOMIC DNA]</scope>
    <source>
        <strain evidence="2">LaAM-08-1</strain>
    </source>
</reference>
<dbReference type="InterPro" id="IPR032675">
    <property type="entry name" value="LRR_dom_sf"/>
</dbReference>
<dbReference type="SUPFAM" id="SSF52047">
    <property type="entry name" value="RNI-like"/>
    <property type="match status" value="1"/>
</dbReference>
<keyword evidence="2" id="KW-1185">Reference proteome</keyword>
<proteinExistence type="predicted"/>
<accession>A0A0C9WQI7</accession>
<dbReference type="STRING" id="1095629.A0A0C9WQI7"/>
<name>A0A0C9WQI7_9AGAR</name>
<dbReference type="HOGENOM" id="CLU_474904_0_0_1"/>
<dbReference type="OrthoDB" id="2984131at2759"/>
<dbReference type="Proteomes" id="UP000054477">
    <property type="component" value="Unassembled WGS sequence"/>
</dbReference>
<dbReference type="EMBL" id="KN838623">
    <property type="protein sequence ID" value="KIK00555.1"/>
    <property type="molecule type" value="Genomic_DNA"/>
</dbReference>
<evidence type="ECO:0000313" key="2">
    <source>
        <dbReference type="Proteomes" id="UP000054477"/>
    </source>
</evidence>
<dbReference type="Gene3D" id="3.80.10.10">
    <property type="entry name" value="Ribonuclease Inhibitor"/>
    <property type="match status" value="1"/>
</dbReference>
<evidence type="ECO:0000313" key="1">
    <source>
        <dbReference type="EMBL" id="KIK00555.1"/>
    </source>
</evidence>
<protein>
    <submittedName>
        <fullName evidence="1">Uncharacterized protein</fullName>
    </submittedName>
</protein>
<dbReference type="AlphaFoldDB" id="A0A0C9WQI7"/>
<reference evidence="1 2" key="1">
    <citation type="submission" date="2014-04" db="EMBL/GenBank/DDBJ databases">
        <authorList>
            <consortium name="DOE Joint Genome Institute"/>
            <person name="Kuo A."/>
            <person name="Kohler A."/>
            <person name="Nagy L.G."/>
            <person name="Floudas D."/>
            <person name="Copeland A."/>
            <person name="Barry K.W."/>
            <person name="Cichocki N."/>
            <person name="Veneault-Fourrey C."/>
            <person name="LaButti K."/>
            <person name="Lindquist E.A."/>
            <person name="Lipzen A."/>
            <person name="Lundell T."/>
            <person name="Morin E."/>
            <person name="Murat C."/>
            <person name="Sun H."/>
            <person name="Tunlid A."/>
            <person name="Henrissat B."/>
            <person name="Grigoriev I.V."/>
            <person name="Hibbett D.S."/>
            <person name="Martin F."/>
            <person name="Nordberg H.P."/>
            <person name="Cantor M.N."/>
            <person name="Hua S.X."/>
        </authorList>
    </citation>
    <scope>NUCLEOTIDE SEQUENCE [LARGE SCALE GENOMIC DNA]</scope>
    <source>
        <strain evidence="1 2">LaAM-08-1</strain>
    </source>
</reference>
<organism evidence="1 2">
    <name type="scientific">Laccaria amethystina LaAM-08-1</name>
    <dbReference type="NCBI Taxonomy" id="1095629"/>
    <lineage>
        <taxon>Eukaryota</taxon>
        <taxon>Fungi</taxon>
        <taxon>Dikarya</taxon>
        <taxon>Basidiomycota</taxon>
        <taxon>Agaricomycotina</taxon>
        <taxon>Agaricomycetes</taxon>
        <taxon>Agaricomycetidae</taxon>
        <taxon>Agaricales</taxon>
        <taxon>Agaricineae</taxon>
        <taxon>Hydnangiaceae</taxon>
        <taxon>Laccaria</taxon>
    </lineage>
</organism>
<gene>
    <name evidence="1" type="ORF">K443DRAFT_679124</name>
</gene>